<keyword evidence="2" id="KW-1185">Reference proteome</keyword>
<gene>
    <name evidence="1" type="ORF">J2Z70_005139</name>
</gene>
<dbReference type="Pfam" id="PF08481">
    <property type="entry name" value="GBS_Bsp-like"/>
    <property type="match status" value="4"/>
</dbReference>
<name>A0ABS4NZT6_9BACL</name>
<sequence length="456" mass="50517">MGVIVNKYCSKFIMFVLGMLLFLIWDNDVSLAVQYNYKGSTGQLSSVTYDDGTVIIYKHDMNGNLTSKSKLKTPVVQAPAEATLLDSSYEVYAYGVKKEAKNVTFPTWTAFNGNDDLASPWVAGEKVSDGIWKAVVPFSKHNQESGLYYNDVWVDGVYFGGTTTVVKRNKVTLPDKVNFKDGAYDIIVEGVSEAITNMTFYTWTEANGQDDLKQNKGQKVSPGVWKMTVPLSDHFFETGIYTTHIYTTDLYGNSTGIGVQTQVHSSVIAPSEVYLLDSSYEVYAYGVKKDAKNVSFPTWTAFNGNDDLASPWVAGEKVSDGIWKAVVPLNKHNNESGLYYNDVWVDGVYFGGITTIVKTNTIIIPDTVSSRAGSYEITIKNVREDISKLTFYTWTELHGQDDIKQSGGQKVSPGTWKITIPLSDHNYETGTYITHIYTTDPFGNSSGIGVKTIVIK</sequence>
<proteinExistence type="predicted"/>
<organism evidence="1 2">
    <name type="scientific">Paenibacillus silagei</name>
    <dbReference type="NCBI Taxonomy" id="1670801"/>
    <lineage>
        <taxon>Bacteria</taxon>
        <taxon>Bacillati</taxon>
        <taxon>Bacillota</taxon>
        <taxon>Bacilli</taxon>
        <taxon>Bacillales</taxon>
        <taxon>Paenibacillaceae</taxon>
        <taxon>Paenibacillus</taxon>
    </lineage>
</organism>
<protein>
    <submittedName>
        <fullName evidence="1">Uncharacterized protein</fullName>
    </submittedName>
</protein>
<evidence type="ECO:0000313" key="2">
    <source>
        <dbReference type="Proteomes" id="UP000773462"/>
    </source>
</evidence>
<evidence type="ECO:0000313" key="1">
    <source>
        <dbReference type="EMBL" id="MBP2114955.1"/>
    </source>
</evidence>
<dbReference type="Proteomes" id="UP000773462">
    <property type="component" value="Unassembled WGS sequence"/>
</dbReference>
<dbReference type="Gene3D" id="2.60.40.3760">
    <property type="match status" value="4"/>
</dbReference>
<reference evidence="1 2" key="1">
    <citation type="submission" date="2021-03" db="EMBL/GenBank/DDBJ databases">
        <title>Genomic Encyclopedia of Type Strains, Phase IV (KMG-IV): sequencing the most valuable type-strain genomes for metagenomic binning, comparative biology and taxonomic classification.</title>
        <authorList>
            <person name="Goeker M."/>
        </authorList>
    </citation>
    <scope>NUCLEOTIDE SEQUENCE [LARGE SCALE GENOMIC DNA]</scope>
    <source>
        <strain evidence="1 2">DSM 101953</strain>
    </source>
</reference>
<dbReference type="InterPro" id="IPR013688">
    <property type="entry name" value="GBS_Bsp-like"/>
</dbReference>
<accession>A0ABS4NZT6</accession>
<dbReference type="EMBL" id="JAGGLV010000021">
    <property type="protein sequence ID" value="MBP2114955.1"/>
    <property type="molecule type" value="Genomic_DNA"/>
</dbReference>
<comment type="caution">
    <text evidence="1">The sequence shown here is derived from an EMBL/GenBank/DDBJ whole genome shotgun (WGS) entry which is preliminary data.</text>
</comment>
<dbReference type="RefSeq" id="WP_209877777.1">
    <property type="nucleotide sequence ID" value="NZ_JAGGLV010000021.1"/>
</dbReference>